<sequence>MKEKIEKIMQNYNYNFDSEEYIKKNILENIYLTYSELKEVIEILYELEYIKEMDLKEVFESIKFDTVKSKKEKGSYFLKELLYYKYPLYQKTMKKLKFHLNKIKDSKIKLTYPQNLEGDNLKIEITIKNEKDVDNILDKLLKNRDNLKDIISLIKK</sequence>
<dbReference type="AlphaFoldDB" id="A0AAU9DC86"/>
<dbReference type="KEGG" id="haby:HLVA_03170"/>
<evidence type="ECO:0000313" key="2">
    <source>
        <dbReference type="Proteomes" id="UP001321582"/>
    </source>
</evidence>
<dbReference type="Proteomes" id="UP001321582">
    <property type="component" value="Chromosome"/>
</dbReference>
<dbReference type="EMBL" id="AP027059">
    <property type="protein sequence ID" value="BDU49748.1"/>
    <property type="molecule type" value="Genomic_DNA"/>
</dbReference>
<organism evidence="1 2">
    <name type="scientific">Haliovirga abyssi</name>
    <dbReference type="NCBI Taxonomy" id="2996794"/>
    <lineage>
        <taxon>Bacteria</taxon>
        <taxon>Fusobacteriati</taxon>
        <taxon>Fusobacteriota</taxon>
        <taxon>Fusobacteriia</taxon>
        <taxon>Fusobacteriales</taxon>
        <taxon>Haliovirgaceae</taxon>
        <taxon>Haliovirga</taxon>
    </lineage>
</organism>
<keyword evidence="2" id="KW-1185">Reference proteome</keyword>
<reference evidence="1 2" key="1">
    <citation type="submission" date="2022-11" db="EMBL/GenBank/DDBJ databases">
        <title>Haliovirga abyssi gen. nov., sp. nov., a mesophilic fermentative bacterium isolated from the Iheya North hydrothermal field and the proposal of Haliovirgaceae fam. nov.</title>
        <authorList>
            <person name="Miyazaki U."/>
            <person name="Tame A."/>
            <person name="Miyazaki J."/>
            <person name="Takai K."/>
            <person name="Sawayama S."/>
            <person name="Kitajima M."/>
            <person name="Okamoto A."/>
            <person name="Nakagawa S."/>
        </authorList>
    </citation>
    <scope>NUCLEOTIDE SEQUENCE [LARGE SCALE GENOMIC DNA]</scope>
    <source>
        <strain evidence="1 2">IC12</strain>
    </source>
</reference>
<name>A0AAU9DC86_9FUSO</name>
<proteinExistence type="predicted"/>
<protein>
    <submittedName>
        <fullName evidence="1">Uncharacterized protein</fullName>
    </submittedName>
</protein>
<dbReference type="RefSeq" id="WP_307904694.1">
    <property type="nucleotide sequence ID" value="NZ_AP027059.1"/>
</dbReference>
<evidence type="ECO:0000313" key="1">
    <source>
        <dbReference type="EMBL" id="BDU49748.1"/>
    </source>
</evidence>
<gene>
    <name evidence="1" type="ORF">HLVA_03170</name>
</gene>
<accession>A0AAU9DC86</accession>